<dbReference type="Gene3D" id="1.25.10.10">
    <property type="entry name" value="Leucine-rich Repeat Variant"/>
    <property type="match status" value="1"/>
</dbReference>
<proteinExistence type="predicted"/>
<protein>
    <submittedName>
        <fullName evidence="1">Uncharacterized protein</fullName>
    </submittedName>
</protein>
<comment type="caution">
    <text evidence="1">The sequence shown here is derived from an EMBL/GenBank/DDBJ whole genome shotgun (WGS) entry which is preliminary data.</text>
</comment>
<dbReference type="Proteomes" id="UP000593560">
    <property type="component" value="Unassembled WGS sequence"/>
</dbReference>
<gene>
    <name evidence="1" type="ORF">Gohar_024459</name>
</gene>
<dbReference type="EMBL" id="JABFAD010000009">
    <property type="protein sequence ID" value="MBA0808747.1"/>
    <property type="molecule type" value="Genomic_DNA"/>
</dbReference>
<accession>A0A7J9HFZ7</accession>
<dbReference type="InterPro" id="IPR011989">
    <property type="entry name" value="ARM-like"/>
</dbReference>
<name>A0A7J9HFZ7_9ROSI</name>
<dbReference type="AlphaFoldDB" id="A0A7J9HFZ7"/>
<evidence type="ECO:0000313" key="2">
    <source>
        <dbReference type="Proteomes" id="UP000593560"/>
    </source>
</evidence>
<keyword evidence="2" id="KW-1185">Reference proteome</keyword>
<sequence>MSSYVEAPASLNDALSKGLSPSSDWSARHLDDLHHKVSKVALSTLVDIIPSCRKPIESYMERIFSHVFSRLIDPKELGLPHSYGVKAQGVGNNKDAIGLMLGVTACSKESGRQAFLAASVDVFIEKPLDPKYMVPILKELDE</sequence>
<dbReference type="OrthoDB" id="46159at2759"/>
<reference evidence="1 2" key="1">
    <citation type="journal article" date="2019" name="Genome Biol. Evol.">
        <title>Insights into the evolution of the New World diploid cottons (Gossypium, subgenus Houzingenia) based on genome sequencing.</title>
        <authorList>
            <person name="Grover C.E."/>
            <person name="Arick M.A. 2nd"/>
            <person name="Thrash A."/>
            <person name="Conover J.L."/>
            <person name="Sanders W.S."/>
            <person name="Peterson D.G."/>
            <person name="Frelichowski J.E."/>
            <person name="Scheffler J.A."/>
            <person name="Scheffler B.E."/>
            <person name="Wendel J.F."/>
        </authorList>
    </citation>
    <scope>NUCLEOTIDE SEQUENCE [LARGE SCALE GENOMIC DNA]</scope>
    <source>
        <strain evidence="1">0</strain>
        <tissue evidence="1">Leaf</tissue>
    </source>
</reference>
<feature type="non-terminal residue" evidence="1">
    <location>
        <position position="1"/>
    </location>
</feature>
<evidence type="ECO:0000313" key="1">
    <source>
        <dbReference type="EMBL" id="MBA0808747.1"/>
    </source>
</evidence>
<organism evidence="1 2">
    <name type="scientific">Gossypium harknessii</name>
    <dbReference type="NCBI Taxonomy" id="34285"/>
    <lineage>
        <taxon>Eukaryota</taxon>
        <taxon>Viridiplantae</taxon>
        <taxon>Streptophyta</taxon>
        <taxon>Embryophyta</taxon>
        <taxon>Tracheophyta</taxon>
        <taxon>Spermatophyta</taxon>
        <taxon>Magnoliopsida</taxon>
        <taxon>eudicotyledons</taxon>
        <taxon>Gunneridae</taxon>
        <taxon>Pentapetalae</taxon>
        <taxon>rosids</taxon>
        <taxon>malvids</taxon>
        <taxon>Malvales</taxon>
        <taxon>Malvaceae</taxon>
        <taxon>Malvoideae</taxon>
        <taxon>Gossypium</taxon>
    </lineage>
</organism>